<sequence>MDDIITLIRSAVMIISAILIVLTAIGLLRYKDDKNKILYARVHMLGVADMACILALIVLPNTYYLGIIYLFLTPLASHAIANAYYYGEEKND</sequence>
<reference evidence="2 3" key="1">
    <citation type="journal article" date="2017" name="BMC Genomics">
        <title>Genomic analysis of methanogenic archaea reveals a shift towards energy conservation.</title>
        <authorList>
            <person name="Gilmore S.P."/>
            <person name="Henske J.K."/>
            <person name="Sexton J.A."/>
            <person name="Solomon K.V."/>
            <person name="Seppala S."/>
            <person name="Yoo J.I."/>
            <person name="Huyett L.M."/>
            <person name="Pressman A."/>
            <person name="Cogan J.Z."/>
            <person name="Kivenson V."/>
            <person name="Peng X."/>
            <person name="Tan Y."/>
            <person name="Valentine D.L."/>
            <person name="O'Malley M.A."/>
        </authorList>
    </citation>
    <scope>NUCLEOTIDE SEQUENCE [LARGE SCALE GENOMIC DNA]</scope>
    <source>
        <strain evidence="2 3">M.o.H.</strain>
    </source>
</reference>
<keyword evidence="3" id="KW-1185">Reference proteome</keyword>
<evidence type="ECO:0000313" key="3">
    <source>
        <dbReference type="Proteomes" id="UP000217784"/>
    </source>
</evidence>
<dbReference type="AlphaFoldDB" id="A0A2A2H701"/>
<dbReference type="GO" id="GO:0098662">
    <property type="term" value="P:inorganic cation transmembrane transport"/>
    <property type="evidence" value="ECO:0007669"/>
    <property type="project" value="InterPro"/>
</dbReference>
<keyword evidence="1" id="KW-0472">Membrane</keyword>
<keyword evidence="1" id="KW-1133">Transmembrane helix</keyword>
<dbReference type="GO" id="GO:0015297">
    <property type="term" value="F:antiporter activity"/>
    <property type="evidence" value="ECO:0007669"/>
    <property type="project" value="InterPro"/>
</dbReference>
<evidence type="ECO:0000256" key="1">
    <source>
        <dbReference type="SAM" id="Phobius"/>
    </source>
</evidence>
<feature type="transmembrane region" description="Helical" evidence="1">
    <location>
        <begin position="66"/>
        <end position="86"/>
    </location>
</feature>
<keyword evidence="1" id="KW-0812">Transmembrane</keyword>
<protein>
    <submittedName>
        <fullName evidence="2">Cation:proton antiporter</fullName>
    </submittedName>
</protein>
<organism evidence="2 3">
    <name type="scientific">Methanobacterium bryantii</name>
    <dbReference type="NCBI Taxonomy" id="2161"/>
    <lineage>
        <taxon>Archaea</taxon>
        <taxon>Methanobacteriati</taxon>
        <taxon>Methanobacteriota</taxon>
        <taxon>Methanomada group</taxon>
        <taxon>Methanobacteria</taxon>
        <taxon>Methanobacteriales</taxon>
        <taxon>Methanobacteriaceae</taxon>
        <taxon>Methanobacterium</taxon>
    </lineage>
</organism>
<feature type="transmembrane region" description="Helical" evidence="1">
    <location>
        <begin position="6"/>
        <end position="30"/>
    </location>
</feature>
<comment type="caution">
    <text evidence="2">The sequence shown here is derived from an EMBL/GenBank/DDBJ whole genome shotgun (WGS) entry which is preliminary data.</text>
</comment>
<gene>
    <name evidence="2" type="ORF">ASJ80_12890</name>
</gene>
<feature type="transmembrane region" description="Helical" evidence="1">
    <location>
        <begin position="42"/>
        <end position="60"/>
    </location>
</feature>
<dbReference type="RefSeq" id="WP_069585020.1">
    <property type="nucleotide sequence ID" value="NZ_LMVM01000012.1"/>
</dbReference>
<dbReference type="OrthoDB" id="65729at2157"/>
<name>A0A2A2H701_METBR</name>
<accession>A0A2A2H701</accession>
<evidence type="ECO:0000313" key="2">
    <source>
        <dbReference type="EMBL" id="PAV05177.1"/>
    </source>
</evidence>
<dbReference type="Proteomes" id="UP000217784">
    <property type="component" value="Unassembled WGS sequence"/>
</dbReference>
<dbReference type="EMBL" id="LMVM01000012">
    <property type="protein sequence ID" value="PAV05177.1"/>
    <property type="molecule type" value="Genomic_DNA"/>
</dbReference>
<proteinExistence type="predicted"/>